<name>A0ABT4AC88_9BACT</name>
<comment type="caution">
    <text evidence="2">The sequence shown here is derived from an EMBL/GenBank/DDBJ whole genome shotgun (WGS) entry which is preliminary data.</text>
</comment>
<proteinExistence type="predicted"/>
<feature type="region of interest" description="Disordered" evidence="1">
    <location>
        <begin position="1"/>
        <end position="54"/>
    </location>
</feature>
<feature type="region of interest" description="Disordered" evidence="1">
    <location>
        <begin position="297"/>
        <end position="381"/>
    </location>
</feature>
<feature type="compositionally biased region" description="Basic and acidic residues" evidence="1">
    <location>
        <begin position="25"/>
        <end position="45"/>
    </location>
</feature>
<gene>
    <name evidence="2" type="ORF">OV287_33005</name>
</gene>
<feature type="compositionally biased region" description="Basic residues" evidence="1">
    <location>
        <begin position="356"/>
        <end position="370"/>
    </location>
</feature>
<reference evidence="2 3" key="1">
    <citation type="submission" date="2022-11" db="EMBL/GenBank/DDBJ databases">
        <title>Minimal conservation of predation-associated metabolite biosynthetic gene clusters underscores biosynthetic potential of Myxococcota including descriptions for ten novel species: Archangium lansinium sp. nov., Myxococcus landrumus sp. nov., Nannocystis bai.</title>
        <authorList>
            <person name="Ahearne A."/>
            <person name="Stevens C."/>
            <person name="Phillips K."/>
        </authorList>
    </citation>
    <scope>NUCLEOTIDE SEQUENCE [LARGE SCALE GENOMIC DNA]</scope>
    <source>
        <strain evidence="2 3">MIWBW</strain>
    </source>
</reference>
<evidence type="ECO:0000256" key="1">
    <source>
        <dbReference type="SAM" id="MobiDB-lite"/>
    </source>
</evidence>
<organism evidence="2 3">
    <name type="scientific">Archangium lansingense</name>
    <dbReference type="NCBI Taxonomy" id="2995310"/>
    <lineage>
        <taxon>Bacteria</taxon>
        <taxon>Pseudomonadati</taxon>
        <taxon>Myxococcota</taxon>
        <taxon>Myxococcia</taxon>
        <taxon>Myxococcales</taxon>
        <taxon>Cystobacterineae</taxon>
        <taxon>Archangiaceae</taxon>
        <taxon>Archangium</taxon>
    </lineage>
</organism>
<evidence type="ECO:0000313" key="2">
    <source>
        <dbReference type="EMBL" id="MCY1079290.1"/>
    </source>
</evidence>
<sequence>MSWEEPLTPQWKHPDGKNVLVPTSDVDRDDVTGEPDRRRLYRNIDDGTGDDGSGSYVTLEKGRRAGDFTVGFSGGPKGTVKEVELRYRAKRKDSRGRTWVELYDGTRLLGRGSTHTLSSDWKNFTDRFTGLSVARARDLRARVFLEATSGHGGLRVTSLWLRVKVEPPAPEPTGVRRVDAFLLRDVSTCIIGNRCTTGECQALSDSSGTPRVRFADDSALRGVPPGDPAIASAEVVQCLHLRLSDAEAAARRAELERFRDDVALWTGGDLTLELRIHELDSVEMALSAFNHGLSRTTSAASPRIASATTPSTSTSSAPTGRCADWSGSTPTTAVTAPRTLTKRGWTSAPTALARCAGRRACHHPPRRRSRTPAPGGKRISA</sequence>
<dbReference type="RefSeq" id="WP_267538020.1">
    <property type="nucleotide sequence ID" value="NZ_JAPNKA010000001.1"/>
</dbReference>
<protein>
    <submittedName>
        <fullName evidence="2">Uncharacterized protein</fullName>
    </submittedName>
</protein>
<dbReference type="EMBL" id="JAPNKA010000001">
    <property type="protein sequence ID" value="MCY1079290.1"/>
    <property type="molecule type" value="Genomic_DNA"/>
</dbReference>
<feature type="compositionally biased region" description="Low complexity" evidence="1">
    <location>
        <begin position="297"/>
        <end position="319"/>
    </location>
</feature>
<accession>A0ABT4AC88</accession>
<dbReference type="Proteomes" id="UP001207654">
    <property type="component" value="Unassembled WGS sequence"/>
</dbReference>
<keyword evidence="3" id="KW-1185">Reference proteome</keyword>
<evidence type="ECO:0000313" key="3">
    <source>
        <dbReference type="Proteomes" id="UP001207654"/>
    </source>
</evidence>